<evidence type="ECO:0000256" key="4">
    <source>
        <dbReference type="ARBA" id="ARBA00016009"/>
    </source>
</evidence>
<comment type="subcellular location">
    <subcellularLocation>
        <location evidence="1">Nucleus</location>
    </subcellularLocation>
</comment>
<dbReference type="GO" id="GO:0008270">
    <property type="term" value="F:zinc ion binding"/>
    <property type="evidence" value="ECO:0007669"/>
    <property type="project" value="UniProtKB-KW"/>
</dbReference>
<dbReference type="SUPFAM" id="SSF143870">
    <property type="entry name" value="PF0523-like"/>
    <property type="match status" value="1"/>
</dbReference>
<dbReference type="GO" id="GO:0005829">
    <property type="term" value="C:cytosol"/>
    <property type="evidence" value="ECO:0007669"/>
    <property type="project" value="TreeGrafter"/>
</dbReference>
<evidence type="ECO:0000313" key="11">
    <source>
        <dbReference type="EMBL" id="CDH48947.1"/>
    </source>
</evidence>
<comment type="caution">
    <text evidence="11">The sequence shown here is derived from an EMBL/GenBank/DDBJ whole genome shotgun (WGS) entry which is preliminary data.</text>
</comment>
<proteinExistence type="inferred from homology"/>
<organism evidence="11 12">
    <name type="scientific">Lichtheimia corymbifera JMRC:FSU:9682</name>
    <dbReference type="NCBI Taxonomy" id="1263082"/>
    <lineage>
        <taxon>Eukaryota</taxon>
        <taxon>Fungi</taxon>
        <taxon>Fungi incertae sedis</taxon>
        <taxon>Mucoromycota</taxon>
        <taxon>Mucoromycotina</taxon>
        <taxon>Mucoromycetes</taxon>
        <taxon>Mucorales</taxon>
        <taxon>Lichtheimiaceae</taxon>
        <taxon>Lichtheimia</taxon>
    </lineage>
</organism>
<evidence type="ECO:0000256" key="1">
    <source>
        <dbReference type="ARBA" id="ARBA00004123"/>
    </source>
</evidence>
<feature type="domain" description="CCHC-type" evidence="10">
    <location>
        <begin position="5"/>
        <end position="21"/>
    </location>
</feature>
<dbReference type="GO" id="GO:0000408">
    <property type="term" value="C:EKC/KEOPS complex"/>
    <property type="evidence" value="ECO:0007669"/>
    <property type="project" value="TreeGrafter"/>
</dbReference>
<keyword evidence="6 9" id="KW-0539">Nucleus</keyword>
<gene>
    <name evidence="11" type="ORF">LCOR_00711.1</name>
</gene>
<dbReference type="InterPro" id="IPR036504">
    <property type="entry name" value="CGI121/TPRKB_sf"/>
</dbReference>
<keyword evidence="12" id="KW-1185">Reference proteome</keyword>
<dbReference type="SUPFAM" id="SSF57756">
    <property type="entry name" value="Retrovirus zinc finger-like domains"/>
    <property type="match status" value="1"/>
</dbReference>
<evidence type="ECO:0000256" key="6">
    <source>
        <dbReference type="ARBA" id="ARBA00023242"/>
    </source>
</evidence>
<reference evidence="11" key="1">
    <citation type="submission" date="2013-08" db="EMBL/GenBank/DDBJ databases">
        <title>Gene expansion shapes genome architecture in the human pathogen Lichtheimia corymbifera: an evolutionary genomics analysis in the ancient terrestrial Mucorales (Mucoromycotina).</title>
        <authorList>
            <person name="Schwartze V.U."/>
            <person name="Winter S."/>
            <person name="Shelest E."/>
            <person name="Marcet-Houben M."/>
            <person name="Horn F."/>
            <person name="Wehner S."/>
            <person name="Hoffmann K."/>
            <person name="Riege K."/>
            <person name="Sammeth M."/>
            <person name="Nowrousian M."/>
            <person name="Valiante V."/>
            <person name="Linde J."/>
            <person name="Jacobsen I.D."/>
            <person name="Marz M."/>
            <person name="Brakhage A.A."/>
            <person name="Gabaldon T."/>
            <person name="Bocker S."/>
            <person name="Voigt K."/>
        </authorList>
    </citation>
    <scope>NUCLEOTIDE SEQUENCE [LARGE SCALE GENOMIC DNA]</scope>
    <source>
        <strain evidence="11">FSU 9682</strain>
    </source>
</reference>
<dbReference type="VEuPathDB" id="FungiDB:LCOR_00711.1"/>
<evidence type="ECO:0000313" key="12">
    <source>
        <dbReference type="Proteomes" id="UP000027586"/>
    </source>
</evidence>
<evidence type="ECO:0000256" key="2">
    <source>
        <dbReference type="ARBA" id="ARBA00005546"/>
    </source>
</evidence>
<dbReference type="Gene3D" id="3.30.2380.10">
    <property type="entry name" value="CGI121/TPRKB"/>
    <property type="match status" value="1"/>
</dbReference>
<dbReference type="Pfam" id="PF08617">
    <property type="entry name" value="CGI-121"/>
    <property type="match status" value="1"/>
</dbReference>
<protein>
    <recommendedName>
        <fullName evidence="4">EKC/KEOPS complex subunit CGI121</fullName>
    </recommendedName>
    <alternativeName>
        <fullName evidence="3">EKC/KEOPS complex subunit cgi121</fullName>
    </alternativeName>
</protein>
<keyword evidence="8" id="KW-0479">Metal-binding</keyword>
<dbReference type="InterPro" id="IPR001878">
    <property type="entry name" value="Znf_CCHC"/>
</dbReference>
<evidence type="ECO:0000259" key="10">
    <source>
        <dbReference type="PROSITE" id="PS50158"/>
    </source>
</evidence>
<dbReference type="OrthoDB" id="329139at2759"/>
<dbReference type="InterPro" id="IPR013926">
    <property type="entry name" value="CGI121/TPRKB"/>
</dbReference>
<name>A0A068RH29_9FUNG</name>
<dbReference type="STRING" id="1263082.A0A068RH29"/>
<dbReference type="GO" id="GO:0002949">
    <property type="term" value="P:tRNA threonylcarbamoyladenosine modification"/>
    <property type="evidence" value="ECO:0007669"/>
    <property type="project" value="TreeGrafter"/>
</dbReference>
<keyword evidence="5" id="KW-0819">tRNA processing</keyword>
<dbReference type="AlphaFoldDB" id="A0A068RH29"/>
<dbReference type="PROSITE" id="PS50158">
    <property type="entry name" value="ZF_CCHC"/>
    <property type="match status" value="1"/>
</dbReference>
<comment type="similarity">
    <text evidence="2 9">Belongs to the CGI121/TPRKB family.</text>
</comment>
<comment type="function">
    <text evidence="7">Component of the EKC/KEOPS complex that is required for the formation of a threonylcarbamoyl group on adenosine at position 37 (t(6)A37) in tRNAs that read codons beginning with adenine. The complex is probably involved in the transfer of the threonylcarbamoyl moiety of threonylcarbamoyl-AMP (TC-AMP) to the N6 group of A37. CGI121 acts as an allosteric effector that regulates the t(6)A activity of the complex. The EKC/KEOPS complex also promotes both telomere uncapping and telomere elongation. The complex is required for efficient recruitment of transcriptional coactivators. CGI121 is not required for tRNA modification.</text>
</comment>
<sequence length="289" mass="32062">MSDGRCIHCGQKGHYSMMCPKKPASAALSQQLEGCLVHAPPPPPPPRRIHVVNNSAINTTTIITLCNVDEQVLLPFYIHIHFGESIKDSFPSAVTSLQSKRASLSRFFLPSTRTMESHTLDLYPNRGPVHMALFRKVTNAPELRQRLIAQDQSLSYALIDASLILNPFHALLAVNRAVHDEQNNQLKSHNINSEIVIELSPNYNIAQSLRRFGISDTSENLLVIKVGGESGEVQQDMINNVKGELVPLSELDQMHDIKSIQKYYQLGNQEGDPQQMLPLVTGAMALKGL</sequence>
<dbReference type="Gene3D" id="4.10.60.10">
    <property type="entry name" value="Zinc finger, CCHC-type"/>
    <property type="match status" value="1"/>
</dbReference>
<dbReference type="EMBL" id="CBTN010000002">
    <property type="protein sequence ID" value="CDH48947.1"/>
    <property type="molecule type" value="Genomic_DNA"/>
</dbReference>
<evidence type="ECO:0000256" key="8">
    <source>
        <dbReference type="PROSITE-ProRule" id="PRU00047"/>
    </source>
</evidence>
<dbReference type="GO" id="GO:0005634">
    <property type="term" value="C:nucleus"/>
    <property type="evidence" value="ECO:0007669"/>
    <property type="project" value="UniProtKB-SubCell"/>
</dbReference>
<accession>A0A068RH29</accession>
<dbReference type="PANTHER" id="PTHR15840">
    <property type="entry name" value="CGI-121 FAMILY MEMBER"/>
    <property type="match status" value="1"/>
</dbReference>
<dbReference type="Proteomes" id="UP000027586">
    <property type="component" value="Unassembled WGS sequence"/>
</dbReference>
<dbReference type="InterPro" id="IPR036875">
    <property type="entry name" value="Znf_CCHC_sf"/>
</dbReference>
<evidence type="ECO:0000256" key="7">
    <source>
        <dbReference type="ARBA" id="ARBA00025043"/>
    </source>
</evidence>
<evidence type="ECO:0000256" key="3">
    <source>
        <dbReference type="ARBA" id="ARBA00015316"/>
    </source>
</evidence>
<evidence type="ECO:0000256" key="5">
    <source>
        <dbReference type="ARBA" id="ARBA00022694"/>
    </source>
</evidence>
<evidence type="ECO:0000256" key="9">
    <source>
        <dbReference type="RuleBase" id="RU004398"/>
    </source>
</evidence>
<keyword evidence="8" id="KW-0863">Zinc-finger</keyword>
<dbReference type="GO" id="GO:0003676">
    <property type="term" value="F:nucleic acid binding"/>
    <property type="evidence" value="ECO:0007669"/>
    <property type="project" value="InterPro"/>
</dbReference>
<dbReference type="PANTHER" id="PTHR15840:SF10">
    <property type="entry name" value="EKC_KEOPS COMPLEX SUBUNIT TPRKB"/>
    <property type="match status" value="1"/>
</dbReference>
<keyword evidence="8" id="KW-0862">Zinc</keyword>